<feature type="region of interest" description="Disordered" evidence="1">
    <location>
        <begin position="26"/>
        <end position="51"/>
    </location>
</feature>
<comment type="caution">
    <text evidence="4">The sequence shown here is derived from an EMBL/GenBank/DDBJ whole genome shotgun (WGS) entry which is preliminary data.</text>
</comment>
<keyword evidence="2" id="KW-0732">Signal</keyword>
<sequence>MKKLLLLPFMLLSLVLPAACGESGDYPAPSGGHPGQPETPGGNEGGDPGETSLKIGITVGSRTITATMEDNAAARDFLSRLPLEVTLSDYSNAEKIFYPSPALTTSKVARSCTPAPGDITIYVPWGNVAIFYKNGSRSNDLIRIGRIDGNGIEALSIPGSLSVRIERQRRETPENNSEQNPT</sequence>
<feature type="signal peptide" evidence="2">
    <location>
        <begin position="1"/>
        <end position="18"/>
    </location>
</feature>
<dbReference type="AlphaFoldDB" id="A0AAJ1CD66"/>
<evidence type="ECO:0000256" key="2">
    <source>
        <dbReference type="SAM" id="SignalP"/>
    </source>
</evidence>
<dbReference type="SUPFAM" id="SSF50891">
    <property type="entry name" value="Cyclophilin-like"/>
    <property type="match status" value="1"/>
</dbReference>
<evidence type="ECO:0000259" key="3">
    <source>
        <dbReference type="Pfam" id="PF18050"/>
    </source>
</evidence>
<evidence type="ECO:0000313" key="4">
    <source>
        <dbReference type="EMBL" id="MCQ5082390.1"/>
    </source>
</evidence>
<proteinExistence type="predicted"/>
<gene>
    <name evidence="4" type="ORF">NE651_05745</name>
</gene>
<feature type="domain" description="Cyclophilin-like" evidence="3">
    <location>
        <begin position="57"/>
        <end position="166"/>
    </location>
</feature>
<name>A0AAJ1CD66_9BACT</name>
<accession>A0AAJ1CD66</accession>
<dbReference type="EMBL" id="JANGBQ010000006">
    <property type="protein sequence ID" value="MCQ5082390.1"/>
    <property type="molecule type" value="Genomic_DNA"/>
</dbReference>
<protein>
    <submittedName>
        <fullName evidence="4">Cyclophilin-like fold protein</fullName>
    </submittedName>
</protein>
<dbReference type="Gene3D" id="2.40.100.20">
    <property type="match status" value="1"/>
</dbReference>
<organism evidence="4 5">
    <name type="scientific">Alistipes onderdonkii</name>
    <dbReference type="NCBI Taxonomy" id="328813"/>
    <lineage>
        <taxon>Bacteria</taxon>
        <taxon>Pseudomonadati</taxon>
        <taxon>Bacteroidota</taxon>
        <taxon>Bacteroidia</taxon>
        <taxon>Bacteroidales</taxon>
        <taxon>Rikenellaceae</taxon>
        <taxon>Alistipes</taxon>
    </lineage>
</organism>
<dbReference type="RefSeq" id="WP_256166215.1">
    <property type="nucleotide sequence ID" value="NZ_JANGBQ010000006.1"/>
</dbReference>
<dbReference type="InterPro" id="IPR041183">
    <property type="entry name" value="Cyclophilin-like"/>
</dbReference>
<evidence type="ECO:0000313" key="5">
    <source>
        <dbReference type="Proteomes" id="UP001205035"/>
    </source>
</evidence>
<reference evidence="4" key="1">
    <citation type="submission" date="2022-06" db="EMBL/GenBank/DDBJ databases">
        <title>Isolation of gut microbiota from human fecal samples.</title>
        <authorList>
            <person name="Pamer E.G."/>
            <person name="Barat B."/>
            <person name="Waligurski E."/>
            <person name="Medina S."/>
            <person name="Paddock L."/>
            <person name="Mostad J."/>
        </authorList>
    </citation>
    <scope>NUCLEOTIDE SEQUENCE</scope>
    <source>
        <strain evidence="4">DFI.6.22</strain>
    </source>
</reference>
<dbReference type="InterPro" id="IPR029000">
    <property type="entry name" value="Cyclophilin-like_dom_sf"/>
</dbReference>
<dbReference type="Proteomes" id="UP001205035">
    <property type="component" value="Unassembled WGS sequence"/>
</dbReference>
<evidence type="ECO:0000256" key="1">
    <source>
        <dbReference type="SAM" id="MobiDB-lite"/>
    </source>
</evidence>
<feature type="chain" id="PRO_5042529712" evidence="2">
    <location>
        <begin position="19"/>
        <end position="182"/>
    </location>
</feature>
<dbReference type="Pfam" id="PF18050">
    <property type="entry name" value="Cyclophil_like2"/>
    <property type="match status" value="1"/>
</dbReference>